<evidence type="ECO:0000256" key="8">
    <source>
        <dbReference type="ARBA" id="ARBA00023012"/>
    </source>
</evidence>
<dbReference type="EC" id="2.7.13.3" evidence="2"/>
<evidence type="ECO:0000256" key="1">
    <source>
        <dbReference type="ARBA" id="ARBA00000085"/>
    </source>
</evidence>
<dbReference type="EMBL" id="AYJU01000016">
    <property type="protein sequence ID" value="EST54092.1"/>
    <property type="molecule type" value="Genomic_DNA"/>
</dbReference>
<evidence type="ECO:0000259" key="10">
    <source>
        <dbReference type="PROSITE" id="PS50109"/>
    </source>
</evidence>
<keyword evidence="9" id="KW-1133">Transmembrane helix</keyword>
<feature type="transmembrane region" description="Helical" evidence="9">
    <location>
        <begin position="93"/>
        <end position="110"/>
    </location>
</feature>
<dbReference type="PATRIC" id="fig|1408254.3.peg.2341"/>
<evidence type="ECO:0000256" key="7">
    <source>
        <dbReference type="ARBA" id="ARBA00022840"/>
    </source>
</evidence>
<dbReference type="Pfam" id="PF02518">
    <property type="entry name" value="HATPase_c"/>
    <property type="match status" value="1"/>
</dbReference>
<proteinExistence type="predicted"/>
<dbReference type="eggNOG" id="COG3290">
    <property type="taxonomic scope" value="Bacteria"/>
</dbReference>
<feature type="domain" description="Histidine kinase" evidence="10">
    <location>
        <begin position="263"/>
        <end position="427"/>
    </location>
</feature>
<dbReference type="PANTHER" id="PTHR44936">
    <property type="entry name" value="SENSOR PROTEIN CREC"/>
    <property type="match status" value="1"/>
</dbReference>
<dbReference type="Gene3D" id="3.30.565.10">
    <property type="entry name" value="Histidine kinase-like ATPase, C-terminal domain"/>
    <property type="match status" value="1"/>
</dbReference>
<organism evidence="11 12">
    <name type="scientific">Brevibacillus panacihumi W25</name>
    <dbReference type="NCBI Taxonomy" id="1408254"/>
    <lineage>
        <taxon>Bacteria</taxon>
        <taxon>Bacillati</taxon>
        <taxon>Bacillota</taxon>
        <taxon>Bacilli</taxon>
        <taxon>Bacillales</taxon>
        <taxon>Paenibacillaceae</taxon>
        <taxon>Brevibacillus</taxon>
    </lineage>
</organism>
<dbReference type="GO" id="GO:0000160">
    <property type="term" value="P:phosphorelay signal transduction system"/>
    <property type="evidence" value="ECO:0007669"/>
    <property type="project" value="UniProtKB-KW"/>
</dbReference>
<keyword evidence="12" id="KW-1185">Reference proteome</keyword>
<dbReference type="InterPro" id="IPR050980">
    <property type="entry name" value="2C_sensor_his_kinase"/>
</dbReference>
<dbReference type="SUPFAM" id="SSF55874">
    <property type="entry name" value="ATPase domain of HSP90 chaperone/DNA topoisomerase II/histidine kinase"/>
    <property type="match status" value="1"/>
</dbReference>
<keyword evidence="6 11" id="KW-0418">Kinase</keyword>
<dbReference type="PANTHER" id="PTHR44936:SF9">
    <property type="entry name" value="SENSOR PROTEIN CREC"/>
    <property type="match status" value="1"/>
</dbReference>
<keyword evidence="3" id="KW-0597">Phosphoprotein</keyword>
<reference evidence="11 12" key="1">
    <citation type="journal article" date="2014" name="Genome Announc.">
        <title>Draft Genome Sequence of Brevibacillus panacihumi Strain W25, a Halotolerant Hydrocarbon-Degrading Bacterium.</title>
        <authorList>
            <person name="Wang X."/>
            <person name="Jin D."/>
            <person name="Zhou L."/>
            <person name="Wu L."/>
            <person name="An W."/>
            <person name="Chen Y."/>
            <person name="Zhao L."/>
        </authorList>
    </citation>
    <scope>NUCLEOTIDE SEQUENCE [LARGE SCALE GENOMIC DNA]</scope>
    <source>
        <strain evidence="11 12">W25</strain>
    </source>
</reference>
<comment type="catalytic activity">
    <reaction evidence="1">
        <text>ATP + protein L-histidine = ADP + protein N-phospho-L-histidine.</text>
        <dbReference type="EC" id="2.7.13.3"/>
    </reaction>
</comment>
<dbReference type="InterPro" id="IPR003594">
    <property type="entry name" value="HATPase_dom"/>
</dbReference>
<feature type="transmembrane region" description="Helical" evidence="9">
    <location>
        <begin position="117"/>
        <end position="137"/>
    </location>
</feature>
<dbReference type="GO" id="GO:0005524">
    <property type="term" value="F:ATP binding"/>
    <property type="evidence" value="ECO:0007669"/>
    <property type="project" value="UniProtKB-KW"/>
</dbReference>
<feature type="transmembrane region" description="Helical" evidence="9">
    <location>
        <begin position="56"/>
        <end position="73"/>
    </location>
</feature>
<dbReference type="HOGENOM" id="CLU_052005_1_0_9"/>
<gene>
    <name evidence="11" type="ORF">T458_11880</name>
</gene>
<keyword evidence="8" id="KW-0902">Two-component regulatory system</keyword>
<protein>
    <recommendedName>
        <fullName evidence="2">histidine kinase</fullName>
        <ecNumber evidence="2">2.7.13.3</ecNumber>
    </recommendedName>
</protein>
<evidence type="ECO:0000313" key="11">
    <source>
        <dbReference type="EMBL" id="EST54092.1"/>
    </source>
</evidence>
<sequence length="432" mass="49461">MKLYMRYRESFFILFIMLIAVPIAGELKFHPFQDDFRVSFGTTAFFFFMLWLRPSLLAGCLTGAVVVLFRVFLDGINQEDFLWSASLHQHMPAFFFYAAFAGLFSLFRVNDLHHRPLWVGLLGTLAEILANLVELSFRAPSLLSVVQPSVIGPIAVIALIRCFFVLSFFNMIKLRQAIWTKEEQRHRNERMLMLISNLYEESIHLKKTLQQVEDITRDCYELYRDMKELPGELQKDRFARQMLMIAGQVHEVKKDNQRIYAGLSKLISDENERDYMPLGELISIIVRGQEKYARMLGKDIRFEVNVDIPYLACHIYTTLSLVNNLVANAVEAIENKGMVSLVATLDETLGWIQFSIGDDGPGISIKEKELLFMPGYTTKYDVSGKPSTGIGLCYVKEVVNNLNGQIEISEQAEHFATVFTIRLPHVSLVQKG</sequence>
<dbReference type="AlphaFoldDB" id="V6M759"/>
<dbReference type="SMART" id="SM00387">
    <property type="entry name" value="HATPase_c"/>
    <property type="match status" value="1"/>
</dbReference>
<dbReference type="STRING" id="1408254.T458_11880"/>
<dbReference type="InterPro" id="IPR005467">
    <property type="entry name" value="His_kinase_dom"/>
</dbReference>
<evidence type="ECO:0000256" key="2">
    <source>
        <dbReference type="ARBA" id="ARBA00012438"/>
    </source>
</evidence>
<dbReference type="InterPro" id="IPR036890">
    <property type="entry name" value="HATPase_C_sf"/>
</dbReference>
<dbReference type="GO" id="GO:0004673">
    <property type="term" value="F:protein histidine kinase activity"/>
    <property type="evidence" value="ECO:0007669"/>
    <property type="project" value="UniProtKB-EC"/>
</dbReference>
<dbReference type="InterPro" id="IPR004358">
    <property type="entry name" value="Sig_transdc_His_kin-like_C"/>
</dbReference>
<name>V6M759_9BACL</name>
<dbReference type="Proteomes" id="UP000017973">
    <property type="component" value="Unassembled WGS sequence"/>
</dbReference>
<comment type="caution">
    <text evidence="11">The sequence shown here is derived from an EMBL/GenBank/DDBJ whole genome shotgun (WGS) entry which is preliminary data.</text>
</comment>
<evidence type="ECO:0000256" key="3">
    <source>
        <dbReference type="ARBA" id="ARBA00022553"/>
    </source>
</evidence>
<dbReference type="RefSeq" id="WP_023556309.1">
    <property type="nucleotide sequence ID" value="NZ_KI629782.1"/>
</dbReference>
<dbReference type="PRINTS" id="PR00344">
    <property type="entry name" value="BCTRLSENSOR"/>
</dbReference>
<keyword evidence="4" id="KW-0808">Transferase</keyword>
<keyword evidence="7" id="KW-0067">ATP-binding</keyword>
<evidence type="ECO:0000256" key="4">
    <source>
        <dbReference type="ARBA" id="ARBA00022679"/>
    </source>
</evidence>
<accession>V6M759</accession>
<evidence type="ECO:0000313" key="12">
    <source>
        <dbReference type="Proteomes" id="UP000017973"/>
    </source>
</evidence>
<keyword evidence="9" id="KW-0472">Membrane</keyword>
<evidence type="ECO:0000256" key="5">
    <source>
        <dbReference type="ARBA" id="ARBA00022741"/>
    </source>
</evidence>
<evidence type="ECO:0000256" key="9">
    <source>
        <dbReference type="SAM" id="Phobius"/>
    </source>
</evidence>
<keyword evidence="5" id="KW-0547">Nucleotide-binding</keyword>
<dbReference type="PROSITE" id="PS50109">
    <property type="entry name" value="HIS_KIN"/>
    <property type="match status" value="1"/>
</dbReference>
<evidence type="ECO:0000256" key="6">
    <source>
        <dbReference type="ARBA" id="ARBA00022777"/>
    </source>
</evidence>
<keyword evidence="9" id="KW-0812">Transmembrane</keyword>
<feature type="transmembrane region" description="Helical" evidence="9">
    <location>
        <begin position="149"/>
        <end position="172"/>
    </location>
</feature>